<proteinExistence type="predicted"/>
<dbReference type="InterPro" id="IPR001005">
    <property type="entry name" value="SANT/Myb"/>
</dbReference>
<organism evidence="3 4">
    <name type="scientific">Eptatretus burgeri</name>
    <name type="common">Inshore hagfish</name>
    <dbReference type="NCBI Taxonomy" id="7764"/>
    <lineage>
        <taxon>Eukaryota</taxon>
        <taxon>Metazoa</taxon>
        <taxon>Chordata</taxon>
        <taxon>Craniata</taxon>
        <taxon>Vertebrata</taxon>
        <taxon>Cyclostomata</taxon>
        <taxon>Myxini</taxon>
        <taxon>Myxiniformes</taxon>
        <taxon>Myxinidae</taxon>
        <taxon>Eptatretinae</taxon>
        <taxon>Eptatretus</taxon>
    </lineage>
</organism>
<sequence length="1014" mass="115580">MLCLHSVVLLMARNDPPDQDWHTGIITRRLTARKLRTTSNAIYILDGPLNCSRAYTEGLFSCEMRRLFKNGFPAHWKKKTQEYLRIQKENYETQQLSAFESSPFTVLNDGKAFNSETCTSPSTHCVEPARQEARIGLIHSNGKSPSHDKSLNHVGWSQLCKEMEAKLPEQTFVVNSKKQSNMKCRIQSKFPQPQKSIQGVTSTRSKRSCKQTCSTTSKRNETPKSPVKLSEFLENKTFSVEKNTHEKPSLHEKDAIDNGLNVVPTLHCTTNDIHQKCKSYNPTFSAICMTTEPRHAMPASGLSQNLPQTDSESKQDGKDLFDPLHDMNCMTNDEQQELRKENDKYVNICSRSEESTEHVIMTRSRKKQEQQIDTPDHVDSIPSNGTDKMHVRNVKRQRTKVVDQKNDVDTELLKEMGRVRQLKNRPDFQDESISFTKSSIVNDSNSSKSHGNNKMTSVKNNVQRKVLSVGRSKRKQRFRSKCLRGALDEDDKQDHVDLHQETAKGDQDQMVPSTKKELNELNKAMQAVPTDELKSCEQVASLANGHTAKKCQQNFVCKPKSPKKKKPRLTKSSKKMACGGTEKAELVQKQTRVGTLKRKHEVREYPDRLPGEDLDDPFDAFATPISKAKKFVVSHLQQLKQKDKSDVLMLKSPFDKNSTTPDFQHHITPNCSYSPGTSNIPDRGQAFKAQDHTSPEQRAVGRSKRKQRLMSKCSQGVLNEDDKQDHADVQQDAAKGNQDQIVPWTKKELKRLNEAVQAVPTDVPEYWEQVASLVNGRTAKECQQNFVCKAKSPKKKKPRLPKSTKKMTSRGTEKVKMVQITARAGTLKRKHEVREFLNSLHREDCDDPFDSSTTPVPKSKKFVVSHLQQLKQKDKSDVLMLKSPFEKNSTTPDFQHHITPNCSYISPGMLYVPDRKVTDHYVYRLENRKARSQWCNINSKLIIWNLLKVWSLMREGKWTAKTTRKRKMTTSQSDAIPRSGNIEQFQDGSSLRTMHQEGATFCHPFLGKCGCESQ</sequence>
<dbReference type="PANTHER" id="PTHR16124">
    <property type="entry name" value="MIS18-BINDING PROTEIN 1"/>
    <property type="match status" value="1"/>
</dbReference>
<dbReference type="GO" id="GO:0000775">
    <property type="term" value="C:chromosome, centromeric region"/>
    <property type="evidence" value="ECO:0007669"/>
    <property type="project" value="TreeGrafter"/>
</dbReference>
<dbReference type="GeneTree" id="ENSGT00390000007395"/>
<dbReference type="InterPro" id="IPR039110">
    <property type="entry name" value="KNL2-like"/>
</dbReference>
<feature type="region of interest" description="Disordered" evidence="1">
    <location>
        <begin position="357"/>
        <end position="387"/>
    </location>
</feature>
<dbReference type="PROSITE" id="PS50090">
    <property type="entry name" value="MYB_LIKE"/>
    <property type="match status" value="1"/>
</dbReference>
<dbReference type="Pfam" id="PF00249">
    <property type="entry name" value="Myb_DNA-binding"/>
    <property type="match status" value="1"/>
</dbReference>
<dbReference type="CDD" id="cd00167">
    <property type="entry name" value="SANT"/>
    <property type="match status" value="1"/>
</dbReference>
<dbReference type="AlphaFoldDB" id="A0A8C4R6Y2"/>
<dbReference type="InterPro" id="IPR009057">
    <property type="entry name" value="Homeodomain-like_sf"/>
</dbReference>
<feature type="domain" description="Myb-like" evidence="2">
    <location>
        <begin position="743"/>
        <end position="786"/>
    </location>
</feature>
<feature type="compositionally biased region" description="Basic residues" evidence="1">
    <location>
        <begin position="560"/>
        <end position="574"/>
    </location>
</feature>
<dbReference type="Proteomes" id="UP000694388">
    <property type="component" value="Unplaced"/>
</dbReference>
<evidence type="ECO:0000256" key="1">
    <source>
        <dbReference type="SAM" id="MobiDB-lite"/>
    </source>
</evidence>
<reference evidence="3" key="1">
    <citation type="submission" date="2025-08" db="UniProtKB">
        <authorList>
            <consortium name="Ensembl"/>
        </authorList>
    </citation>
    <scope>IDENTIFICATION</scope>
</reference>
<feature type="region of interest" description="Disordered" evidence="1">
    <location>
        <begin position="676"/>
        <end position="709"/>
    </location>
</feature>
<feature type="region of interest" description="Disordered" evidence="1">
    <location>
        <begin position="559"/>
        <end position="583"/>
    </location>
</feature>
<dbReference type="Pfam" id="PF09133">
    <property type="entry name" value="SANTA"/>
    <property type="match status" value="1"/>
</dbReference>
<feature type="region of interest" description="Disordered" evidence="1">
    <location>
        <begin position="790"/>
        <end position="814"/>
    </location>
</feature>
<reference evidence="3" key="2">
    <citation type="submission" date="2025-09" db="UniProtKB">
        <authorList>
            <consortium name="Ensembl"/>
        </authorList>
    </citation>
    <scope>IDENTIFICATION</scope>
</reference>
<evidence type="ECO:0000313" key="4">
    <source>
        <dbReference type="Proteomes" id="UP000694388"/>
    </source>
</evidence>
<protein>
    <recommendedName>
        <fullName evidence="2">Myb-like domain-containing protein</fullName>
    </recommendedName>
</protein>
<name>A0A8C4R6Y2_EPTBU</name>
<keyword evidence="4" id="KW-1185">Reference proteome</keyword>
<dbReference type="OMA" id="TDETTCD"/>
<evidence type="ECO:0000259" key="2">
    <source>
        <dbReference type="PROSITE" id="PS50090"/>
    </source>
</evidence>
<feature type="compositionally biased region" description="Basic residues" evidence="1">
    <location>
        <begin position="791"/>
        <end position="808"/>
    </location>
</feature>
<accession>A0A8C4R6Y2</accession>
<dbReference type="PANTHER" id="PTHR16124:SF3">
    <property type="entry name" value="MIS18-BINDING PROTEIN 1"/>
    <property type="match status" value="1"/>
</dbReference>
<dbReference type="SUPFAM" id="SSF46689">
    <property type="entry name" value="Homeodomain-like"/>
    <property type="match status" value="1"/>
</dbReference>
<dbReference type="Ensembl" id="ENSEBUT00000026703.1">
    <property type="protein sequence ID" value="ENSEBUP00000026127.1"/>
    <property type="gene ID" value="ENSEBUG00000016099.1"/>
</dbReference>
<dbReference type="InterPro" id="IPR015216">
    <property type="entry name" value="SANTA"/>
</dbReference>
<evidence type="ECO:0000313" key="3">
    <source>
        <dbReference type="Ensembl" id="ENSEBUP00000026127.1"/>
    </source>
</evidence>
<dbReference type="Gene3D" id="1.10.10.60">
    <property type="entry name" value="Homeodomain-like"/>
    <property type="match status" value="1"/>
</dbReference>
<feature type="compositionally biased region" description="Basic and acidic residues" evidence="1">
    <location>
        <begin position="367"/>
        <end position="379"/>
    </location>
</feature>